<dbReference type="Proteomes" id="UP000295497">
    <property type="component" value="Chromosome"/>
</dbReference>
<accession>A0A4P2QPP5</accession>
<organism evidence="1 2">
    <name type="scientific">Sorangium cellulosum</name>
    <name type="common">Polyangium cellulosum</name>
    <dbReference type="NCBI Taxonomy" id="56"/>
    <lineage>
        <taxon>Bacteria</taxon>
        <taxon>Pseudomonadati</taxon>
        <taxon>Myxococcota</taxon>
        <taxon>Polyangia</taxon>
        <taxon>Polyangiales</taxon>
        <taxon>Polyangiaceae</taxon>
        <taxon>Sorangium</taxon>
    </lineage>
</organism>
<evidence type="ECO:0000313" key="2">
    <source>
        <dbReference type="Proteomes" id="UP000295497"/>
    </source>
</evidence>
<evidence type="ECO:0000313" key="1">
    <source>
        <dbReference type="EMBL" id="AUX31926.1"/>
    </source>
</evidence>
<sequence>MSVPVAVSPATKSPGFYQLLNLLAGPASAGLSGLRALIISPKSSAGTITANSQVVQSVSGADQVKTLLGPGTPGHLAAVALFRAHGLAKVDVMAPTASAGAAATGTITLDDTTPISAAQTVTATIKGVPITISWLVGETDTQAATKLVAAINGATDFLPVTASNGNGTLPAVTLTAKIPGPWGNDIRYRVTLSDGAGGSVTAAASTLTGGTTEPDFSTVLGLVQTTEYDFILPCVSNADAQSNSATSNPGRIKTHIDAYDSGVQALYQQQVVGSTGSLATTKTGAIGRNHGPTQYVLCVNGESLGCEWAGWEVGRRLKAEEIDPAVNRIGDEIEGLYGPSDLVGDKPTAIETEDALSNGISIVDFDAQGDPFMVRPITTYSQDANGNPDYRLLDVSGVSGAYAFMKDLRVSVPTEFKGAKLSKDQAPGDDPLPAGVVEERDIKSFVLSRASFFVSRGILRRDKLNEAVANGTFIVQVDPVDESQVNIVLPFGIVKPLAKFSMVGQRVA</sequence>
<gene>
    <name evidence="1" type="ORF">SOCE836_040610</name>
</gene>
<dbReference type="EMBL" id="CP012672">
    <property type="protein sequence ID" value="AUX31926.1"/>
    <property type="molecule type" value="Genomic_DNA"/>
</dbReference>
<reference evidence="1 2" key="1">
    <citation type="submission" date="2015-09" db="EMBL/GenBank/DDBJ databases">
        <title>Sorangium comparison.</title>
        <authorList>
            <person name="Zaburannyi N."/>
            <person name="Bunk B."/>
            <person name="Overmann J."/>
            <person name="Mueller R."/>
        </authorList>
    </citation>
    <scope>NUCLEOTIDE SEQUENCE [LARGE SCALE GENOMIC DNA]</scope>
    <source>
        <strain evidence="1 2">So ce836</strain>
    </source>
</reference>
<protein>
    <recommendedName>
        <fullName evidence="3">Tail protein</fullName>
    </recommendedName>
</protein>
<evidence type="ECO:0008006" key="3">
    <source>
        <dbReference type="Google" id="ProtNLM"/>
    </source>
</evidence>
<proteinExistence type="predicted"/>
<name>A0A4P2QPP5_SORCE</name>
<dbReference type="RefSeq" id="WP_129575626.1">
    <property type="nucleotide sequence ID" value="NZ_CP012672.1"/>
</dbReference>
<dbReference type="AlphaFoldDB" id="A0A4P2QPP5"/>